<dbReference type="Proteomes" id="UP000307768">
    <property type="component" value="Unassembled WGS sequence"/>
</dbReference>
<dbReference type="OrthoDB" id="5184241at2"/>
<dbReference type="AlphaFoldDB" id="A0A5Q6RQS3"/>
<gene>
    <name evidence="1" type="ORF">FE697_015655</name>
</gene>
<reference evidence="1 2" key="1">
    <citation type="submission" date="2019-09" db="EMBL/GenBank/DDBJ databases">
        <title>Mumia zhuanghuii sp. nov. isolated from the intestinal contents of plateau pika (Ochotona curzoniae) in the Qinghai-Tibet plateau of China.</title>
        <authorList>
            <person name="Tian Z."/>
        </authorList>
    </citation>
    <scope>NUCLEOTIDE SEQUENCE [LARGE SCALE GENOMIC DNA]</scope>
    <source>
        <strain evidence="2">350</strain>
    </source>
</reference>
<evidence type="ECO:0000313" key="1">
    <source>
        <dbReference type="EMBL" id="KAA1420401.1"/>
    </source>
</evidence>
<comment type="caution">
    <text evidence="1">The sequence shown here is derived from an EMBL/GenBank/DDBJ whole genome shotgun (WGS) entry which is preliminary data.</text>
</comment>
<organism evidence="1 2">
    <name type="scientific">Mumia zhuanghuii</name>
    <dbReference type="NCBI Taxonomy" id="2585211"/>
    <lineage>
        <taxon>Bacteria</taxon>
        <taxon>Bacillati</taxon>
        <taxon>Actinomycetota</taxon>
        <taxon>Actinomycetes</taxon>
        <taxon>Propionibacteriales</taxon>
        <taxon>Nocardioidaceae</taxon>
        <taxon>Mumia</taxon>
    </lineage>
</organism>
<name>A0A5Q6RQS3_9ACTN</name>
<evidence type="ECO:0000313" key="2">
    <source>
        <dbReference type="Proteomes" id="UP000307768"/>
    </source>
</evidence>
<sequence length="201" mass="21559">MYVMTLDQRRSRSEPDAVPELLTAFAALVEPVRAFERTAGDEVQGLLDDPEQVTELTAYALRDGRWWIGIGAGVVDGPLPETTRAGRGAAYVHAREAVERAKAEPQPVCVRADERQSADDAEAALWLLSSLLARRTDAGWEAVDAMASGGTQRAAAADLKITAQAISGRLAVAGWTEERRGRTLAAHLLAACDPEQKAIPS</sequence>
<dbReference type="RefSeq" id="WP_149770570.1">
    <property type="nucleotide sequence ID" value="NZ_VDFQ02000005.1"/>
</dbReference>
<protein>
    <recommendedName>
        <fullName evidence="3">MarR family transcriptional regulator</fullName>
    </recommendedName>
</protein>
<dbReference type="EMBL" id="VDFQ02000005">
    <property type="protein sequence ID" value="KAA1420401.1"/>
    <property type="molecule type" value="Genomic_DNA"/>
</dbReference>
<proteinExistence type="predicted"/>
<accession>A0A5Q6RQS3</accession>
<evidence type="ECO:0008006" key="3">
    <source>
        <dbReference type="Google" id="ProtNLM"/>
    </source>
</evidence>